<proteinExistence type="predicted"/>
<feature type="region of interest" description="Disordered" evidence="1">
    <location>
        <begin position="1"/>
        <end position="375"/>
    </location>
</feature>
<organism evidence="2 3">
    <name type="scientific">Agaricus bisporus var. burnettii (strain JB137-S8 / ATCC MYA-4627 / FGSC 10392)</name>
    <name type="common">White button mushroom</name>
    <dbReference type="NCBI Taxonomy" id="597362"/>
    <lineage>
        <taxon>Eukaryota</taxon>
        <taxon>Fungi</taxon>
        <taxon>Dikarya</taxon>
        <taxon>Basidiomycota</taxon>
        <taxon>Agaricomycotina</taxon>
        <taxon>Agaricomycetes</taxon>
        <taxon>Agaricomycetidae</taxon>
        <taxon>Agaricales</taxon>
        <taxon>Agaricineae</taxon>
        <taxon>Agaricaceae</taxon>
        <taxon>Agaricus</taxon>
    </lineage>
</organism>
<evidence type="ECO:0000313" key="3">
    <source>
        <dbReference type="Proteomes" id="UP000008493"/>
    </source>
</evidence>
<feature type="compositionally biased region" description="Pro residues" evidence="1">
    <location>
        <begin position="106"/>
        <end position="117"/>
    </location>
</feature>
<evidence type="ECO:0000313" key="2">
    <source>
        <dbReference type="EMBL" id="EKM81046.1"/>
    </source>
</evidence>
<keyword evidence="3" id="KW-1185">Reference proteome</keyword>
<feature type="region of interest" description="Disordered" evidence="1">
    <location>
        <begin position="815"/>
        <end position="834"/>
    </location>
</feature>
<name>K5WZS6_AGABU</name>
<dbReference type="eggNOG" id="ENOG502SSNS">
    <property type="taxonomic scope" value="Eukaryota"/>
</dbReference>
<protein>
    <submittedName>
        <fullName evidence="2">Uncharacterized protein</fullName>
    </submittedName>
</protein>
<dbReference type="OMA" id="WASDCTE"/>
<feature type="compositionally biased region" description="Basic and acidic residues" evidence="1">
    <location>
        <begin position="8"/>
        <end position="17"/>
    </location>
</feature>
<feature type="compositionally biased region" description="Pro residues" evidence="1">
    <location>
        <begin position="209"/>
        <end position="224"/>
    </location>
</feature>
<feature type="region of interest" description="Disordered" evidence="1">
    <location>
        <begin position="645"/>
        <end position="675"/>
    </location>
</feature>
<dbReference type="OrthoDB" id="3215534at2759"/>
<dbReference type="EMBL" id="JH971388">
    <property type="protein sequence ID" value="EKM81046.1"/>
    <property type="molecule type" value="Genomic_DNA"/>
</dbReference>
<sequence>MSPSPSLAKDRAPREPTDSSSSRESSPERVTSRKPRSFSPESESGDSAAPQITVHGSSPPQELPVIRQGLAFRSANISTYEPSQKSGDGNFLPGQEVQMAAEAAPPSAPTTVVPPNPLVSSAGSTPAPPASSSNPATPSPHLSAMSTPSDKSVPPKAVKKGPKPITKKTKQPEDNAFTTGRFRLTQYTGTPNEGLPPIPGQQTYASVYRPPPVQPIDATPPGPTSDPSSSPVAASTTNIPGARIMMADNSPKTTKRNSKIQPFQATQEDPADTSPSQSRIHPAYTNRPTAPQQIQITTLSPPSKTTPRVTVSQPTPSAPPVMMSHSSAPPPPYYRRSHEQASQPRPDTSRPHQPSIQMAESRHIEASMAPPPPDISLIHTKGKEREMPGHRQHPTEISRPPRGNVRLVTALIEDNRTNPPDHLLAEVYIRCWSGSRPDELWCDAKDLSEELQASASRIDGPAKVFTQRGAYRQCFLRITADQEDRYNSMNLALASDRTIPISVEYWAPPAAQVKQPGSTNDWRMSWHTSPTLSPAHTTSQPAQTPQPSYSHHQHSALPHHQPHAQPSAQSHHPYYGSQAHNNDGRHVMEASRKRYMEHGSPDSVSEPPLRRPIYGSQPSGHGIYEAPSVSRNPSSAYPRKRHVVDVSSPTDDNMQVEGHTMDTRPDYKASGYDSSQSEDVRHIVSDMIDELMKIDVTVAEYNRSLQAPNLVNTIHAYRMVDEICKKYINRLLPVKGTSVQHKITEVDIARGLGAEDPRRYVSDCRETLWLLDLYGERGKRCENPKVLDMLKDGYHSTAKQLQKVLKEIDAQWMREHSEGPPGGSGDSRPMARMT</sequence>
<feature type="compositionally biased region" description="Polar residues" evidence="1">
    <location>
        <begin position="259"/>
        <end position="279"/>
    </location>
</feature>
<feature type="compositionally biased region" description="Low complexity" evidence="1">
    <location>
        <begin position="120"/>
        <end position="140"/>
    </location>
</feature>
<feature type="compositionally biased region" description="Polar residues" evidence="1">
    <location>
        <begin position="340"/>
        <end position="358"/>
    </location>
</feature>
<dbReference type="HOGENOM" id="CLU_019707_0_0_1"/>
<accession>K5WZS6</accession>
<dbReference type="KEGG" id="abp:AGABI1DRAFT127088"/>
<reference evidence="3" key="1">
    <citation type="journal article" date="2012" name="Proc. Natl. Acad. Sci. U.S.A.">
        <title>Genome sequence of the button mushroom Agaricus bisporus reveals mechanisms governing adaptation to a humic-rich ecological niche.</title>
        <authorList>
            <person name="Morin E."/>
            <person name="Kohler A."/>
            <person name="Baker A.R."/>
            <person name="Foulongne-Oriol M."/>
            <person name="Lombard V."/>
            <person name="Nagy L.G."/>
            <person name="Ohm R.A."/>
            <person name="Patyshakuliyeva A."/>
            <person name="Brun A."/>
            <person name="Aerts A.L."/>
            <person name="Bailey A.M."/>
            <person name="Billette C."/>
            <person name="Coutinho P.M."/>
            <person name="Deakin G."/>
            <person name="Doddapaneni H."/>
            <person name="Floudas D."/>
            <person name="Grimwood J."/>
            <person name="Hilden K."/>
            <person name="Kuees U."/>
            <person name="LaButti K.M."/>
            <person name="Lapidus A."/>
            <person name="Lindquist E.A."/>
            <person name="Lucas S.M."/>
            <person name="Murat C."/>
            <person name="Riley R.W."/>
            <person name="Salamov A.A."/>
            <person name="Schmutz J."/>
            <person name="Subramanian V."/>
            <person name="Woesten H.A.B."/>
            <person name="Xu J."/>
            <person name="Eastwood D.C."/>
            <person name="Foster G.D."/>
            <person name="Sonnenberg A.S."/>
            <person name="Cullen D."/>
            <person name="de Vries R.P."/>
            <person name="Lundell T."/>
            <person name="Hibbett D.S."/>
            <person name="Henrissat B."/>
            <person name="Burton K.S."/>
            <person name="Kerrigan R.W."/>
            <person name="Challen M.P."/>
            <person name="Grigoriev I.V."/>
            <person name="Martin F."/>
        </authorList>
    </citation>
    <scope>NUCLEOTIDE SEQUENCE [LARGE SCALE GENOMIC DNA]</scope>
    <source>
        <strain evidence="3">JB137-S8 / ATCC MYA-4627 / FGSC 10392</strain>
    </source>
</reference>
<dbReference type="InParanoid" id="K5WZS6"/>
<dbReference type="Proteomes" id="UP000008493">
    <property type="component" value="Unassembled WGS sequence"/>
</dbReference>
<feature type="compositionally biased region" description="Polar residues" evidence="1">
    <location>
        <begin position="75"/>
        <end position="87"/>
    </location>
</feature>
<dbReference type="AlphaFoldDB" id="K5WZS6"/>
<dbReference type="RefSeq" id="XP_007328567.1">
    <property type="nucleotide sequence ID" value="XM_007328505.1"/>
</dbReference>
<feature type="compositionally biased region" description="Basic residues" evidence="1">
    <location>
        <begin position="157"/>
        <end position="169"/>
    </location>
</feature>
<feature type="compositionally biased region" description="Polar residues" evidence="1">
    <location>
        <begin position="286"/>
        <end position="315"/>
    </location>
</feature>
<feature type="compositionally biased region" description="Polar residues" evidence="1">
    <location>
        <begin position="515"/>
        <end position="550"/>
    </location>
</feature>
<dbReference type="GeneID" id="18826614"/>
<gene>
    <name evidence="2" type="ORF">AGABI1DRAFT_127088</name>
</gene>
<feature type="region of interest" description="Disordered" evidence="1">
    <location>
        <begin position="512"/>
        <end position="582"/>
    </location>
</feature>
<evidence type="ECO:0000256" key="1">
    <source>
        <dbReference type="SAM" id="MobiDB-lite"/>
    </source>
</evidence>